<comment type="caution">
    <text evidence="2">The sequence shown here is derived from an EMBL/GenBank/DDBJ whole genome shotgun (WGS) entry which is preliminary data.</text>
</comment>
<keyword evidence="3" id="KW-1185">Reference proteome</keyword>
<dbReference type="KEGG" id="mrr:Moror_1296"/>
<dbReference type="EMBL" id="AWSO01000669">
    <property type="protein sequence ID" value="ESK88265.1"/>
    <property type="molecule type" value="Genomic_DNA"/>
</dbReference>
<dbReference type="GO" id="GO:0055085">
    <property type="term" value="P:transmembrane transport"/>
    <property type="evidence" value="ECO:0007669"/>
    <property type="project" value="InterPro"/>
</dbReference>
<sequence>MSSTGIYCSMQQEDNATLGVLLWGALAGLIDFSHIIIMRTASNFDRLYPGQTPIKSLLAESGGFAIGIANLYLAGVCVVQGITGDWDGQFRDGVKPTNYVGDIFGSLGGKPDFGIPTAWYTVDRYSIE</sequence>
<feature type="transmembrane region" description="Helical" evidence="1">
    <location>
        <begin position="20"/>
        <end position="38"/>
    </location>
</feature>
<dbReference type="GO" id="GO:0005783">
    <property type="term" value="C:endoplasmic reticulum"/>
    <property type="evidence" value="ECO:0007669"/>
    <property type="project" value="TreeGrafter"/>
</dbReference>
<gene>
    <name evidence="2" type="ORF">Moror_1296</name>
</gene>
<accession>V2X730</accession>
<reference evidence="2 3" key="1">
    <citation type="journal article" date="2014" name="BMC Genomics">
        <title>Genome and secretome analysis of the hemibiotrophic fungal pathogen, Moniliophthora roreri, which causes frosty pod rot disease of cacao: mechanisms of the biotrophic and necrotrophic phases.</title>
        <authorList>
            <person name="Meinhardt L.W."/>
            <person name="Costa G.G.L."/>
            <person name="Thomazella D.P.T."/>
            <person name="Teixeira P.J.P.L."/>
            <person name="Carazzolle M.F."/>
            <person name="Schuster S.C."/>
            <person name="Carlson J.E."/>
            <person name="Guiltinan M.J."/>
            <person name="Mieczkowski P."/>
            <person name="Farmer A."/>
            <person name="Ramaraj T."/>
            <person name="Crozier J."/>
            <person name="Davis R.E."/>
            <person name="Shao J."/>
            <person name="Melnick R.L."/>
            <person name="Pereira G.A.G."/>
            <person name="Bailey B.A."/>
        </authorList>
    </citation>
    <scope>NUCLEOTIDE SEQUENCE [LARGE SCALE GENOMIC DNA]</scope>
    <source>
        <strain evidence="2 3">MCA 2997</strain>
    </source>
</reference>
<protein>
    <submittedName>
        <fullName evidence="2">Purine nucleoside</fullName>
    </submittedName>
</protein>
<organism evidence="2 3">
    <name type="scientific">Moniliophthora roreri (strain MCA 2997)</name>
    <name type="common">Cocoa frosty pod rot fungus</name>
    <name type="synonym">Crinipellis roreri</name>
    <dbReference type="NCBI Taxonomy" id="1381753"/>
    <lineage>
        <taxon>Eukaryota</taxon>
        <taxon>Fungi</taxon>
        <taxon>Dikarya</taxon>
        <taxon>Basidiomycota</taxon>
        <taxon>Agaricomycotina</taxon>
        <taxon>Agaricomycetes</taxon>
        <taxon>Agaricomycetidae</taxon>
        <taxon>Agaricales</taxon>
        <taxon>Marasmiineae</taxon>
        <taxon>Marasmiaceae</taxon>
        <taxon>Moniliophthora</taxon>
    </lineage>
</organism>
<evidence type="ECO:0000313" key="2">
    <source>
        <dbReference type="EMBL" id="ESK88265.1"/>
    </source>
</evidence>
<dbReference type="AlphaFoldDB" id="V2X730"/>
<evidence type="ECO:0000313" key="3">
    <source>
        <dbReference type="Proteomes" id="UP000017559"/>
    </source>
</evidence>
<dbReference type="Pfam" id="PF06516">
    <property type="entry name" value="NUP"/>
    <property type="match status" value="1"/>
</dbReference>
<dbReference type="OrthoDB" id="2331083at2759"/>
<keyword evidence="1" id="KW-0472">Membrane</keyword>
<dbReference type="Proteomes" id="UP000017559">
    <property type="component" value="Unassembled WGS sequence"/>
</dbReference>
<dbReference type="STRING" id="1381753.V2X730"/>
<proteinExistence type="predicted"/>
<keyword evidence="1" id="KW-1133">Transmembrane helix</keyword>
<dbReference type="PANTHER" id="PTHR38643">
    <property type="entry name" value="PURINE NUCLEOSIDE PERMEASE C285.05-RELATED"/>
    <property type="match status" value="1"/>
</dbReference>
<evidence type="ECO:0000256" key="1">
    <source>
        <dbReference type="SAM" id="Phobius"/>
    </source>
</evidence>
<dbReference type="InterPro" id="IPR009486">
    <property type="entry name" value="Pur_nuclsid_perm"/>
</dbReference>
<dbReference type="PANTHER" id="PTHR38643:SF1">
    <property type="entry name" value="PURINE NUCLEOSIDE PERMEASE C285.05-RELATED"/>
    <property type="match status" value="1"/>
</dbReference>
<dbReference type="HOGENOM" id="CLU_1960142_0_0_1"/>
<keyword evidence="1" id="KW-0812">Transmembrane</keyword>
<name>V2X730_MONRO</name>